<proteinExistence type="predicted"/>
<dbReference type="RefSeq" id="WP_157736766.1">
    <property type="nucleotide sequence ID" value="NZ_CP022521.1"/>
</dbReference>
<reference evidence="2 3" key="1">
    <citation type="submission" date="2017-07" db="EMBL/GenBank/DDBJ databases">
        <title>Complete genome sequence of Actinoalloteichus hoggarensis DSM 45943, type strain of Actinoalloteichus hoggarensis.</title>
        <authorList>
            <person name="Ruckert C."/>
            <person name="Nouioui I."/>
            <person name="Willmese J."/>
            <person name="van Wezel G."/>
            <person name="Klenk H.-P."/>
            <person name="Kalinowski J."/>
            <person name="Zotchev S.B."/>
        </authorList>
    </citation>
    <scope>NUCLEOTIDE SEQUENCE [LARGE SCALE GENOMIC DNA]</scope>
    <source>
        <strain evidence="2 3">DSM 45943</strain>
    </source>
</reference>
<name>A0A221W2A7_9PSEU</name>
<dbReference type="OrthoDB" id="144109at2"/>
<organism evidence="2 3">
    <name type="scientific">Actinoalloteichus hoggarensis</name>
    <dbReference type="NCBI Taxonomy" id="1470176"/>
    <lineage>
        <taxon>Bacteria</taxon>
        <taxon>Bacillati</taxon>
        <taxon>Actinomycetota</taxon>
        <taxon>Actinomycetes</taxon>
        <taxon>Pseudonocardiales</taxon>
        <taxon>Pseudonocardiaceae</taxon>
        <taxon>Actinoalloteichus</taxon>
    </lineage>
</organism>
<evidence type="ECO:0000256" key="1">
    <source>
        <dbReference type="SAM" id="MobiDB-lite"/>
    </source>
</evidence>
<feature type="region of interest" description="Disordered" evidence="1">
    <location>
        <begin position="1"/>
        <end position="23"/>
    </location>
</feature>
<feature type="compositionally biased region" description="Polar residues" evidence="1">
    <location>
        <begin position="1"/>
        <end position="20"/>
    </location>
</feature>
<evidence type="ECO:0000313" key="2">
    <source>
        <dbReference type="EMBL" id="ASO19904.1"/>
    </source>
</evidence>
<dbReference type="KEGG" id="ahg:AHOG_11305"/>
<evidence type="ECO:0000313" key="3">
    <source>
        <dbReference type="Proteomes" id="UP000204221"/>
    </source>
</evidence>
<dbReference type="InterPro" id="IPR011009">
    <property type="entry name" value="Kinase-like_dom_sf"/>
</dbReference>
<accession>A0A221W2A7</accession>
<sequence>MSLETAVSRSTASDGSTTSPDELLDTVRAAETVLTGRFGAAVRLADPEDLGGSGRAAVVRVRVAETPFTMPKTLVIKRYPQAEGAPAGGAFAREAASLQLLTALPVESWVGPELVGQDPAERLVILEDFGRASTLADVLRADDTRAAENTLLAWARTLGRLHTSTAGREADFDALHRRLGGRDDGHPVAEEAAEAVREMPVLLRALHEEAVPDAVLSAVDDAARLFSSNRYRAFSTSDISPDNSVVTGHGVRFLDFESGCVRDIALDAVSLLVPFASCACALGVPEEIGEAMLATWRSEITSVWPELDQDEILLPRLFQAQLVWAWIATWRVLSGSDRSMAAMSSETEGGDPMLRYLDVIDQWERLASDSGVAEPLAEFADVTADALRAHFGLSGQRLPLYPAFH</sequence>
<dbReference type="SUPFAM" id="SSF56112">
    <property type="entry name" value="Protein kinase-like (PK-like)"/>
    <property type="match status" value="1"/>
</dbReference>
<keyword evidence="3" id="KW-1185">Reference proteome</keyword>
<dbReference type="EMBL" id="CP022521">
    <property type="protein sequence ID" value="ASO19904.1"/>
    <property type="molecule type" value="Genomic_DNA"/>
</dbReference>
<protein>
    <submittedName>
        <fullName evidence="2">Uncharacterized protein</fullName>
    </submittedName>
</protein>
<gene>
    <name evidence="2" type="ORF">AHOG_11305</name>
</gene>
<dbReference type="Proteomes" id="UP000204221">
    <property type="component" value="Chromosome"/>
</dbReference>
<dbReference type="AlphaFoldDB" id="A0A221W2A7"/>